<evidence type="ECO:0000313" key="2">
    <source>
        <dbReference type="Proteomes" id="UP001320706"/>
    </source>
</evidence>
<accession>A0ACC3SPH7</accession>
<name>A0ACC3SPH7_9PEZI</name>
<sequence>MSSTPNTPGGTVQRPFSDLPKKDQTAKMNKKAKIEANWNQPLIDCIPAHIRPRIDRKRGAKVQLGQPGVEEAWWNWSVELLRAIEELSGLTANKLEFAQEILTLEVQQRQNNPCHPQRRVAELVRNDVQLILDGLRRHTVPAIPTEIMDMAGDDGDLELGEHMGEGAEVEEDDEGMGSQDGLNGFQTGSDFYGSLNGHGKRMMFTPTPTGPVAKRRKLELQATVQELKAKAMRSRAQAARMEADALDLERQAAELRGQAGDII</sequence>
<protein>
    <submittedName>
        <fullName evidence="1">Uncharacterized protein</fullName>
    </submittedName>
</protein>
<proteinExistence type="predicted"/>
<comment type="caution">
    <text evidence="1">The sequence shown here is derived from an EMBL/GenBank/DDBJ whole genome shotgun (WGS) entry which is preliminary data.</text>
</comment>
<reference evidence="1" key="1">
    <citation type="submission" date="2024-02" db="EMBL/GenBank/DDBJ databases">
        <title>Metagenome Assembled Genome of Zalaria obscura JY119.</title>
        <authorList>
            <person name="Vighnesh L."/>
            <person name="Jagadeeshwari U."/>
            <person name="Venkata Ramana C."/>
            <person name="Sasikala C."/>
        </authorList>
    </citation>
    <scope>NUCLEOTIDE SEQUENCE</scope>
    <source>
        <strain evidence="1">JY119</strain>
    </source>
</reference>
<dbReference type="Proteomes" id="UP001320706">
    <property type="component" value="Unassembled WGS sequence"/>
</dbReference>
<organism evidence="1 2">
    <name type="scientific">Zalaria obscura</name>
    <dbReference type="NCBI Taxonomy" id="2024903"/>
    <lineage>
        <taxon>Eukaryota</taxon>
        <taxon>Fungi</taxon>
        <taxon>Dikarya</taxon>
        <taxon>Ascomycota</taxon>
        <taxon>Pezizomycotina</taxon>
        <taxon>Dothideomycetes</taxon>
        <taxon>Dothideomycetidae</taxon>
        <taxon>Dothideales</taxon>
        <taxon>Zalariaceae</taxon>
        <taxon>Zalaria</taxon>
    </lineage>
</organism>
<gene>
    <name evidence="1" type="ORF">M8818_000232</name>
</gene>
<evidence type="ECO:0000313" key="1">
    <source>
        <dbReference type="EMBL" id="KAK8222064.1"/>
    </source>
</evidence>
<keyword evidence="2" id="KW-1185">Reference proteome</keyword>
<dbReference type="EMBL" id="JAMKPW020000001">
    <property type="protein sequence ID" value="KAK8222064.1"/>
    <property type="molecule type" value="Genomic_DNA"/>
</dbReference>